<organism evidence="2 3">
    <name type="scientific">Kockovaella imperatae</name>
    <dbReference type="NCBI Taxonomy" id="4999"/>
    <lineage>
        <taxon>Eukaryota</taxon>
        <taxon>Fungi</taxon>
        <taxon>Dikarya</taxon>
        <taxon>Basidiomycota</taxon>
        <taxon>Agaricomycotina</taxon>
        <taxon>Tremellomycetes</taxon>
        <taxon>Tremellales</taxon>
        <taxon>Cuniculitremaceae</taxon>
        <taxon>Kockovaella</taxon>
    </lineage>
</organism>
<dbReference type="STRING" id="4999.A0A1Y1UE45"/>
<dbReference type="GO" id="GO:0031624">
    <property type="term" value="F:ubiquitin conjugating enzyme binding"/>
    <property type="evidence" value="ECO:0007669"/>
    <property type="project" value="TreeGrafter"/>
</dbReference>
<dbReference type="RefSeq" id="XP_021870414.1">
    <property type="nucleotide sequence ID" value="XM_022016107.1"/>
</dbReference>
<dbReference type="PANTHER" id="PTHR31531:SF2">
    <property type="entry name" value="E3 UBIQUITIN-PROTEIN LIGASE E3D"/>
    <property type="match status" value="1"/>
</dbReference>
<dbReference type="GO" id="GO:0005634">
    <property type="term" value="C:nucleus"/>
    <property type="evidence" value="ECO:0007669"/>
    <property type="project" value="TreeGrafter"/>
</dbReference>
<keyword evidence="3" id="KW-1185">Reference proteome</keyword>
<feature type="region of interest" description="Disordered" evidence="1">
    <location>
        <begin position="442"/>
        <end position="461"/>
    </location>
</feature>
<dbReference type="GeneID" id="33557916"/>
<gene>
    <name evidence="2" type="ORF">BD324DRAFT_628266</name>
</gene>
<dbReference type="GO" id="GO:0006513">
    <property type="term" value="P:protein monoubiquitination"/>
    <property type="evidence" value="ECO:0007669"/>
    <property type="project" value="TreeGrafter"/>
</dbReference>
<dbReference type="EMBL" id="NBSH01000008">
    <property type="protein sequence ID" value="ORX36313.1"/>
    <property type="molecule type" value="Genomic_DNA"/>
</dbReference>
<evidence type="ECO:0000313" key="3">
    <source>
        <dbReference type="Proteomes" id="UP000193218"/>
    </source>
</evidence>
<feature type="compositionally biased region" description="Polar residues" evidence="1">
    <location>
        <begin position="474"/>
        <end position="490"/>
    </location>
</feature>
<proteinExistence type="predicted"/>
<dbReference type="GO" id="GO:0030332">
    <property type="term" value="F:cyclin binding"/>
    <property type="evidence" value="ECO:0007669"/>
    <property type="project" value="TreeGrafter"/>
</dbReference>
<dbReference type="GO" id="GO:0061630">
    <property type="term" value="F:ubiquitin protein ligase activity"/>
    <property type="evidence" value="ECO:0007669"/>
    <property type="project" value="TreeGrafter"/>
</dbReference>
<dbReference type="InterPro" id="IPR019193">
    <property type="entry name" value="UBQ-conj_enz_E2-bd_prot"/>
</dbReference>
<feature type="region of interest" description="Disordered" evidence="1">
    <location>
        <begin position="1"/>
        <end position="47"/>
    </location>
</feature>
<dbReference type="PANTHER" id="PTHR31531">
    <property type="entry name" value="E3 UBIQUITIN-PROTEIN LIGASE E3D FAMILY MEMBER"/>
    <property type="match status" value="1"/>
</dbReference>
<feature type="region of interest" description="Disordered" evidence="1">
    <location>
        <begin position="844"/>
        <end position="864"/>
    </location>
</feature>
<feature type="region of interest" description="Disordered" evidence="1">
    <location>
        <begin position="474"/>
        <end position="502"/>
    </location>
</feature>
<accession>A0A1Y1UE45</accession>
<feature type="region of interest" description="Disordered" evidence="1">
    <location>
        <begin position="204"/>
        <end position="243"/>
    </location>
</feature>
<dbReference type="GO" id="GO:0000151">
    <property type="term" value="C:ubiquitin ligase complex"/>
    <property type="evidence" value="ECO:0007669"/>
    <property type="project" value="TreeGrafter"/>
</dbReference>
<dbReference type="Pfam" id="PF09814">
    <property type="entry name" value="HECT_2"/>
    <property type="match status" value="1"/>
</dbReference>
<dbReference type="GO" id="GO:0005829">
    <property type="term" value="C:cytosol"/>
    <property type="evidence" value="ECO:0007669"/>
    <property type="project" value="TreeGrafter"/>
</dbReference>
<name>A0A1Y1UE45_9TREE</name>
<evidence type="ECO:0000313" key="2">
    <source>
        <dbReference type="EMBL" id="ORX36313.1"/>
    </source>
</evidence>
<dbReference type="InParanoid" id="A0A1Y1UE45"/>
<dbReference type="OrthoDB" id="66510at2759"/>
<feature type="compositionally biased region" description="Polar residues" evidence="1">
    <location>
        <begin position="844"/>
        <end position="854"/>
    </location>
</feature>
<reference evidence="2 3" key="1">
    <citation type="submission" date="2017-03" db="EMBL/GenBank/DDBJ databases">
        <title>Widespread Adenine N6-methylation of Active Genes in Fungi.</title>
        <authorList>
            <consortium name="DOE Joint Genome Institute"/>
            <person name="Mondo S.J."/>
            <person name="Dannebaum R.O."/>
            <person name="Kuo R.C."/>
            <person name="Louie K.B."/>
            <person name="Bewick A.J."/>
            <person name="Labutti K."/>
            <person name="Haridas S."/>
            <person name="Kuo A."/>
            <person name="Salamov A."/>
            <person name="Ahrendt S.R."/>
            <person name="Lau R."/>
            <person name="Bowen B.P."/>
            <person name="Lipzen A."/>
            <person name="Sullivan W."/>
            <person name="Andreopoulos W.B."/>
            <person name="Clum A."/>
            <person name="Lindquist E."/>
            <person name="Daum C."/>
            <person name="Northen T.R."/>
            <person name="Ramamoorthy G."/>
            <person name="Schmitz R.J."/>
            <person name="Gryganskyi A."/>
            <person name="Culley D."/>
            <person name="Magnuson J."/>
            <person name="James T.Y."/>
            <person name="O'Malley M.A."/>
            <person name="Stajich J.E."/>
            <person name="Spatafora J.W."/>
            <person name="Visel A."/>
            <person name="Grigoriev I.V."/>
        </authorList>
    </citation>
    <scope>NUCLEOTIDE SEQUENCE [LARGE SCALE GENOMIC DNA]</scope>
    <source>
        <strain evidence="2 3">NRRL Y-17943</strain>
    </source>
</reference>
<feature type="compositionally biased region" description="Basic and acidic residues" evidence="1">
    <location>
        <begin position="855"/>
        <end position="864"/>
    </location>
</feature>
<dbReference type="Proteomes" id="UP000193218">
    <property type="component" value="Unassembled WGS sequence"/>
</dbReference>
<dbReference type="GO" id="GO:0043161">
    <property type="term" value="P:proteasome-mediated ubiquitin-dependent protein catabolic process"/>
    <property type="evidence" value="ECO:0007669"/>
    <property type="project" value="TreeGrafter"/>
</dbReference>
<sequence>MEAIRVQPGETVTQLRRENHDAEEDPTLSAPPRPFPVDELAQHRPRSRVQDTAASIQAVQASMIRYLESFIADDFVVRLPDKDLVRVLTELLEATYELESTQSFASSSAQLDPSSLPPGQVLEHLSHQLSSLYISTLSRPPPTFNQSIEPRDLHPAIHFVHEELVWSRVESLTHAALSMIRSGSQENDSPEGEAEIATPVEHAVDPPHYTLDQPEESLPHYAPDDYDEATDDKSESPHSMSDAADEKMHQDLMNVYDAIDRLHTVAPGYHDQRSELRPGLSQADRRQAEIRREREKMRELEKIWNLIERTHKGRQTDKQRAEIWGGLDGQASAQATASGRFSGTRSINRDLALAEDLRRVSHRAVSSLISQRDAEVKRLLVPELSAHEAAKHAQRQAFIADILSRSKAGRLVDQEYPTSFEDTMKDKRKQFVETLVDFSSSRRYGDQDSLPPTPKTASGIDNTSEIVTVGDFLRSSSGPKTLGRSRSQSLPIDDAETERPKTTMKQKLSGMIRRSSAALHLQSKIDQGDALSYLAEYQENLHTIQLMVHGPGLLLKEQYVLETSSSGPSRSANLNCQAVPFKLPIQMPCHVPGSQSVPMTLSDLHLESKLRACPSVDGSLDSTLRHPFMSSELRSISPSGLCCATCSRQLAHLTSVLDAEARSTGAGFKNLPSEHWAEMMEVWMCHPDPAFTSRVAQRNRTGFWPADDQVLIGNNYLLIHPDDLVIYNCKNGNLDQTGRWASLTCICGQTLGKQYEVPGEIGHGTVKFYKWSVGLIATGLDTSPEQPCFSTYVVSDMLELAQAHATYRFNVLDEETGTHRLWLWLFTPSLRVAYRTCSSALPTPNVPTGSTRKSASTDKSRESAGIRASKIMYQIPDDVTSECAMFGEHSQVEELRYPREICERLAETLLCSTLAYPVAKRKMGSFSVGFLERV</sequence>
<dbReference type="GO" id="GO:0051865">
    <property type="term" value="P:protein autoubiquitination"/>
    <property type="evidence" value="ECO:0007669"/>
    <property type="project" value="TreeGrafter"/>
</dbReference>
<protein>
    <submittedName>
        <fullName evidence="2">HECT-like ubiquitin-conjugating enzyme-binding-domain-containing protein</fullName>
    </submittedName>
</protein>
<comment type="caution">
    <text evidence="2">The sequence shown here is derived from an EMBL/GenBank/DDBJ whole genome shotgun (WGS) entry which is preliminary data.</text>
</comment>
<dbReference type="AlphaFoldDB" id="A0A1Y1UE45"/>
<evidence type="ECO:0000256" key="1">
    <source>
        <dbReference type="SAM" id="MobiDB-lite"/>
    </source>
</evidence>
<dbReference type="GO" id="GO:0000209">
    <property type="term" value="P:protein polyubiquitination"/>
    <property type="evidence" value="ECO:0007669"/>
    <property type="project" value="TreeGrafter"/>
</dbReference>